<dbReference type="Proteomes" id="UP000064967">
    <property type="component" value="Chromosome"/>
</dbReference>
<keyword evidence="2" id="KW-0472">Membrane</keyword>
<feature type="compositionally biased region" description="Polar residues" evidence="1">
    <location>
        <begin position="19"/>
        <end position="33"/>
    </location>
</feature>
<sequence length="495" mass="55102">MELAEADAEKSAVGEAGSSGDSTSNTKTTSTEPEPTGFRRWMTPESRSRRLLIGVGIWLVCTIVFAIVAGDRMWVHTKDNHFAFLADAWLHGRQALVGSPPAHSAGNDWAQFEGRWYVSFPPFPAMLMLPFVALAGDPDNFRDAQFIVWLAGIGPAVLFLVLEKLRRTARSDRSEIDNIRLALLFAFGTVYFFTAVQGTVWFAAHVVGVALMALFVLCSLDAKRPALAGFLLGCMFLTRVTTVLVAVFFAFEAIRVAYMRPTHGSPRELPSEGDLVDRARLVARNLDYGVLLRIVGTFCVPVLVAIGFASWYNFTRFHDPSPAAFGHEYLKIGWQTRIQQWGLFSYHYLGRNLSAMLAGLPWRPSPKALSSFGGVPFKVNGHGLALWFTTPFYLWLLHPKRKLGWLGTAALVATLGPFIANLLYQNSGWVQFGYRFSNDYAVLLFVLLAIGARKLGRAFWLCAAWALAWNLFGAVTFDRNGAYYAFDNDHVYQPD</sequence>
<evidence type="ECO:0000313" key="4">
    <source>
        <dbReference type="Proteomes" id="UP000064967"/>
    </source>
</evidence>
<proteinExistence type="predicted"/>
<feature type="transmembrane region" description="Helical" evidence="2">
    <location>
        <begin position="183"/>
        <end position="216"/>
    </location>
</feature>
<accession>A0A0K1QE04</accession>
<dbReference type="STRING" id="1391654.AKJ09_10323"/>
<organism evidence="3 4">
    <name type="scientific">Labilithrix luteola</name>
    <dbReference type="NCBI Taxonomy" id="1391654"/>
    <lineage>
        <taxon>Bacteria</taxon>
        <taxon>Pseudomonadati</taxon>
        <taxon>Myxococcota</taxon>
        <taxon>Polyangia</taxon>
        <taxon>Polyangiales</taxon>
        <taxon>Labilitrichaceae</taxon>
        <taxon>Labilithrix</taxon>
    </lineage>
</organism>
<feature type="transmembrane region" description="Helical" evidence="2">
    <location>
        <begin position="116"/>
        <end position="134"/>
    </location>
</feature>
<evidence type="ECO:0008006" key="5">
    <source>
        <dbReference type="Google" id="ProtNLM"/>
    </source>
</evidence>
<dbReference type="EMBL" id="CP012333">
    <property type="protein sequence ID" value="AKV03660.1"/>
    <property type="molecule type" value="Genomic_DNA"/>
</dbReference>
<evidence type="ECO:0000256" key="1">
    <source>
        <dbReference type="SAM" id="MobiDB-lite"/>
    </source>
</evidence>
<feature type="transmembrane region" description="Helical" evidence="2">
    <location>
        <begin position="432"/>
        <end position="451"/>
    </location>
</feature>
<protein>
    <recommendedName>
        <fullName evidence="5">Dolichyl-phosphate-mannose--protein mannosyltransferase</fullName>
    </recommendedName>
</protein>
<evidence type="ECO:0000313" key="3">
    <source>
        <dbReference type="EMBL" id="AKV03660.1"/>
    </source>
</evidence>
<gene>
    <name evidence="3" type="ORF">AKJ09_10323</name>
</gene>
<keyword evidence="2" id="KW-0812">Transmembrane</keyword>
<reference evidence="3 4" key="1">
    <citation type="submission" date="2015-08" db="EMBL/GenBank/DDBJ databases">
        <authorList>
            <person name="Babu N.S."/>
            <person name="Beckwith C.J."/>
            <person name="Beseler K.G."/>
            <person name="Brison A."/>
            <person name="Carone J.V."/>
            <person name="Caskin T.P."/>
            <person name="Diamond M."/>
            <person name="Durham M.E."/>
            <person name="Foxe J.M."/>
            <person name="Go M."/>
            <person name="Henderson B.A."/>
            <person name="Jones I.B."/>
            <person name="McGettigan J.A."/>
            <person name="Micheletti S.J."/>
            <person name="Nasrallah M.E."/>
            <person name="Ortiz D."/>
            <person name="Piller C.R."/>
            <person name="Privatt S.R."/>
            <person name="Schneider S.L."/>
            <person name="Sharp S."/>
            <person name="Smith T.C."/>
            <person name="Stanton J.D."/>
            <person name="Ullery H.E."/>
            <person name="Wilson R.J."/>
            <person name="Serrano M.G."/>
            <person name="Buck G."/>
            <person name="Lee V."/>
            <person name="Wang Y."/>
            <person name="Carvalho R."/>
            <person name="Voegtly L."/>
            <person name="Shi R."/>
            <person name="Duckworth R."/>
            <person name="Johnson A."/>
            <person name="Loviza R."/>
            <person name="Walstead R."/>
            <person name="Shah Z."/>
            <person name="Kiflezghi M."/>
            <person name="Wade K."/>
            <person name="Ball S.L."/>
            <person name="Bradley K.W."/>
            <person name="Asai D.J."/>
            <person name="Bowman C.A."/>
            <person name="Russell D.A."/>
            <person name="Pope W.H."/>
            <person name="Jacobs-Sera D."/>
            <person name="Hendrix R.W."/>
            <person name="Hatfull G.F."/>
        </authorList>
    </citation>
    <scope>NUCLEOTIDE SEQUENCE [LARGE SCALE GENOMIC DNA]</scope>
    <source>
        <strain evidence="3 4">DSM 27648</strain>
    </source>
</reference>
<keyword evidence="2" id="KW-1133">Transmembrane helix</keyword>
<evidence type="ECO:0000256" key="2">
    <source>
        <dbReference type="SAM" id="Phobius"/>
    </source>
</evidence>
<name>A0A0K1QE04_9BACT</name>
<feature type="transmembrane region" description="Helical" evidence="2">
    <location>
        <begin position="290"/>
        <end position="312"/>
    </location>
</feature>
<feature type="transmembrane region" description="Helical" evidence="2">
    <location>
        <begin position="51"/>
        <end position="70"/>
    </location>
</feature>
<feature type="transmembrane region" description="Helical" evidence="2">
    <location>
        <begin position="228"/>
        <end position="251"/>
    </location>
</feature>
<dbReference type="AlphaFoldDB" id="A0A0K1QE04"/>
<feature type="transmembrane region" description="Helical" evidence="2">
    <location>
        <begin position="379"/>
        <end position="396"/>
    </location>
</feature>
<dbReference type="KEGG" id="llu:AKJ09_10323"/>
<feature type="transmembrane region" description="Helical" evidence="2">
    <location>
        <begin position="458"/>
        <end position="477"/>
    </location>
</feature>
<keyword evidence="4" id="KW-1185">Reference proteome</keyword>
<feature type="transmembrane region" description="Helical" evidence="2">
    <location>
        <begin position="403"/>
        <end position="420"/>
    </location>
</feature>
<feature type="transmembrane region" description="Helical" evidence="2">
    <location>
        <begin position="146"/>
        <end position="162"/>
    </location>
</feature>
<feature type="region of interest" description="Disordered" evidence="1">
    <location>
        <begin position="1"/>
        <end position="41"/>
    </location>
</feature>